<accession>A0A848MXR5</accession>
<gene>
    <name evidence="1" type="ORF">HI921_14455</name>
</gene>
<sequence length="250" mass="30104">MEWWNLWVPFIGTLAGIYVNYRISKKNSEESKEFQENQRTFQKEMTQKQIDANLKAQARIEWINEVRSLSASIISGFAEIKKNNTHFEDRYLEISKDAELLKLYFGAFEESDSKKIDESILLNKTSNKNKNAHIFKFIDSMLDDYSEFGIKKYKLNLKEYSKYQDEIKRYEEHMMEYCTVETDEFGNLEIVPTDEGWFAHNFYFGEVQELKRKSTKYYWYMREYDSKITMFEKIISIYLKLEWDTAKKGE</sequence>
<comment type="caution">
    <text evidence="1">The sequence shown here is derived from an EMBL/GenBank/DDBJ whole genome shotgun (WGS) entry which is preliminary data.</text>
</comment>
<organism evidence="1 2">
    <name type="scientific">Enterococcus mundtii</name>
    <dbReference type="NCBI Taxonomy" id="53346"/>
    <lineage>
        <taxon>Bacteria</taxon>
        <taxon>Bacillati</taxon>
        <taxon>Bacillota</taxon>
        <taxon>Bacilli</taxon>
        <taxon>Lactobacillales</taxon>
        <taxon>Enterococcaceae</taxon>
        <taxon>Enterococcus</taxon>
    </lineage>
</organism>
<evidence type="ECO:0000313" key="1">
    <source>
        <dbReference type="EMBL" id="NMP59644.1"/>
    </source>
</evidence>
<name>A0A848MXR5_ENTMU</name>
<protein>
    <submittedName>
        <fullName evidence="1">Uncharacterized protein</fullName>
    </submittedName>
</protein>
<dbReference type="EMBL" id="JABCAG010000068">
    <property type="protein sequence ID" value="NMP59644.1"/>
    <property type="molecule type" value="Genomic_DNA"/>
</dbReference>
<proteinExistence type="predicted"/>
<dbReference type="Proteomes" id="UP000557857">
    <property type="component" value="Unassembled WGS sequence"/>
</dbReference>
<dbReference type="RefSeq" id="WP_169059159.1">
    <property type="nucleotide sequence ID" value="NZ_JABCAG010000068.1"/>
</dbReference>
<reference evidence="1 2" key="1">
    <citation type="submission" date="2020-04" db="EMBL/GenBank/DDBJ databases">
        <authorList>
            <person name="Abaymova A."/>
            <person name="Teymurazov M."/>
            <person name="Tazyna O."/>
            <person name="Chatushin Y."/>
            <person name="Svetoch E."/>
            <person name="Pereligyn V."/>
            <person name="Pohylenko V."/>
            <person name="Platonov M."/>
            <person name="Kartsev N."/>
            <person name="Skryabin Y."/>
            <person name="Sizova A."/>
            <person name="Solomentsev V."/>
            <person name="Kislichkina A."/>
            <person name="Bogun A."/>
        </authorList>
    </citation>
    <scope>NUCLEOTIDE SEQUENCE [LARGE SCALE GENOMIC DNA]</scope>
    <source>
        <strain evidence="2">SCPM-O-B-8398 (E28)</strain>
    </source>
</reference>
<evidence type="ECO:0000313" key="2">
    <source>
        <dbReference type="Proteomes" id="UP000557857"/>
    </source>
</evidence>
<dbReference type="AlphaFoldDB" id="A0A848MXR5"/>